<dbReference type="Proteomes" id="UP000054144">
    <property type="component" value="Unassembled WGS sequence"/>
</dbReference>
<gene>
    <name evidence="2" type="ORF">FISHEDRAFT_57827</name>
</gene>
<reference evidence="2 3" key="1">
    <citation type="journal article" date="2015" name="Fungal Genet. Biol.">
        <title>Evolution of novel wood decay mechanisms in Agaricales revealed by the genome sequences of Fistulina hepatica and Cylindrobasidium torrendii.</title>
        <authorList>
            <person name="Floudas D."/>
            <person name="Held B.W."/>
            <person name="Riley R."/>
            <person name="Nagy L.G."/>
            <person name="Koehler G."/>
            <person name="Ransdell A.S."/>
            <person name="Younus H."/>
            <person name="Chow J."/>
            <person name="Chiniquy J."/>
            <person name="Lipzen A."/>
            <person name="Tritt A."/>
            <person name="Sun H."/>
            <person name="Haridas S."/>
            <person name="LaButti K."/>
            <person name="Ohm R.A."/>
            <person name="Kues U."/>
            <person name="Blanchette R.A."/>
            <person name="Grigoriev I.V."/>
            <person name="Minto R.E."/>
            <person name="Hibbett D.S."/>
        </authorList>
    </citation>
    <scope>NUCLEOTIDE SEQUENCE [LARGE SCALE GENOMIC DNA]</scope>
    <source>
        <strain evidence="2 3">ATCC 64428</strain>
    </source>
</reference>
<keyword evidence="3" id="KW-1185">Reference proteome</keyword>
<organism evidence="2 3">
    <name type="scientific">Fistulina hepatica ATCC 64428</name>
    <dbReference type="NCBI Taxonomy" id="1128425"/>
    <lineage>
        <taxon>Eukaryota</taxon>
        <taxon>Fungi</taxon>
        <taxon>Dikarya</taxon>
        <taxon>Basidiomycota</taxon>
        <taxon>Agaricomycotina</taxon>
        <taxon>Agaricomycetes</taxon>
        <taxon>Agaricomycetidae</taxon>
        <taxon>Agaricales</taxon>
        <taxon>Fistulinaceae</taxon>
        <taxon>Fistulina</taxon>
    </lineage>
</organism>
<feature type="region of interest" description="Disordered" evidence="1">
    <location>
        <begin position="247"/>
        <end position="378"/>
    </location>
</feature>
<dbReference type="EMBL" id="KN881696">
    <property type="protein sequence ID" value="KIY49929.1"/>
    <property type="molecule type" value="Genomic_DNA"/>
</dbReference>
<evidence type="ECO:0000313" key="2">
    <source>
        <dbReference type="EMBL" id="KIY49929.1"/>
    </source>
</evidence>
<feature type="compositionally biased region" description="Polar residues" evidence="1">
    <location>
        <begin position="252"/>
        <end position="263"/>
    </location>
</feature>
<accession>A0A0D7AFP2</accession>
<name>A0A0D7AFP2_9AGAR</name>
<sequence>MYLEVADSSDPAVRQVMRVVDGLNRMDANCEGRSVNRAASKIQEAAEAHRENHDLLQRLYAAVTDFTTRIEPLVETTRDQRLKMQKDTEEITRLTDLLDNERGLWGVTIKERDEALSNAEKFQGLFEAEKEIYSTLKASHDQLKREHTSIMAQYIDLKVEHKKLSDESARYGAILERQRKKASLSIALCEILERAGMFRSKNIKLSLAEAELKNIRESFEEKCDPNDSLQVMANDKMIEIDDYEDAGGQEKATGNTGHSSQIHLHSRQRALPNDKSSRHSTSAHDWDGLPPPSFGARDAGGRGGNVKKVTLVKSSTKRKAPMDGSSAETRPAPQRRVELKTHPIIPPRHVADALNLKGGRPTGLVQLGPIRSRRAPQK</sequence>
<protein>
    <submittedName>
        <fullName evidence="2">Uncharacterized protein</fullName>
    </submittedName>
</protein>
<evidence type="ECO:0000313" key="3">
    <source>
        <dbReference type="Proteomes" id="UP000054144"/>
    </source>
</evidence>
<proteinExistence type="predicted"/>
<evidence type="ECO:0000256" key="1">
    <source>
        <dbReference type="SAM" id="MobiDB-lite"/>
    </source>
</evidence>
<dbReference type="AlphaFoldDB" id="A0A0D7AFP2"/>